<dbReference type="VEuPathDB" id="GiardiaDB:QR46_2320"/>
<evidence type="ECO:0000313" key="3">
    <source>
        <dbReference type="Proteomes" id="UP000018320"/>
    </source>
</evidence>
<proteinExistence type="predicted"/>
<dbReference type="Proteomes" id="UP000018320">
    <property type="component" value="Unassembled WGS sequence"/>
</dbReference>
<keyword evidence="1" id="KW-0175">Coiled coil</keyword>
<dbReference type="VEuPathDB" id="GiardiaDB:GL50803_0014030"/>
<feature type="coiled-coil region" evidence="1">
    <location>
        <begin position="196"/>
        <end position="230"/>
    </location>
</feature>
<name>V6TME4_GIAIN</name>
<dbReference type="VEuPathDB" id="GiardiaDB:DHA2_14030"/>
<organism evidence="2 3">
    <name type="scientific">Giardia intestinalis</name>
    <name type="common">Giardia lamblia</name>
    <dbReference type="NCBI Taxonomy" id="5741"/>
    <lineage>
        <taxon>Eukaryota</taxon>
        <taxon>Metamonada</taxon>
        <taxon>Diplomonadida</taxon>
        <taxon>Hexamitidae</taxon>
        <taxon>Giardiinae</taxon>
        <taxon>Giardia</taxon>
    </lineage>
</organism>
<evidence type="ECO:0000256" key="1">
    <source>
        <dbReference type="SAM" id="Coils"/>
    </source>
</evidence>
<gene>
    <name evidence="2" type="ORF">DHA2_14030</name>
</gene>
<sequence length="263" mass="29051">MNHNDQGCSTDSQFTIKFTIKIMSSVIRSAFRDRTRKSSSTQDPTLARLSLNTTMTARQEPLDATLSAGDNVLSRLSFSKGYLHGLSSHFNRYQLIKAAVDVSTNDVVVPVRAVGRRTYKSNILALETWLSENLASVSTERVSPEAQRDLEVTIYCAIAAGIAAQRPSLFNVMSQVVDVLSHVSIGEADQLAANPLLETQVDVKNLAARLVELNDEISRYITSIETWEKRLANRIQEFDLLTAEILGLKSHISNLKSLIIAGE</sequence>
<dbReference type="AlphaFoldDB" id="V6TME4"/>
<reference evidence="3" key="1">
    <citation type="submission" date="2012-02" db="EMBL/GenBank/DDBJ databases">
        <title>Genome sequencing of Giardia lamblia Genotypes A2 and B isolates (DH and GS) and comparative analysis with the genomes of Genotypes A1 and E (WB and Pig).</title>
        <authorList>
            <person name="Adam R."/>
            <person name="Dahlstrom E."/>
            <person name="Martens C."/>
            <person name="Bruno D."/>
            <person name="Barbian K."/>
            <person name="Porcella S.F."/>
            <person name="Nash T."/>
        </authorList>
    </citation>
    <scope>NUCLEOTIDE SEQUENCE</scope>
    <source>
        <strain evidence="3">DH</strain>
    </source>
</reference>
<protein>
    <submittedName>
        <fullName evidence="2">Uncharacterized protein</fullName>
    </submittedName>
</protein>
<evidence type="ECO:0000313" key="2">
    <source>
        <dbReference type="EMBL" id="ESU39517.1"/>
    </source>
</evidence>
<dbReference type="VEuPathDB" id="GiardiaDB:GL50581_4075"/>
<dbReference type="EMBL" id="AHGT01000002">
    <property type="protein sequence ID" value="ESU39517.1"/>
    <property type="molecule type" value="Genomic_DNA"/>
</dbReference>
<comment type="caution">
    <text evidence="2">The sequence shown here is derived from an EMBL/GenBank/DDBJ whole genome shotgun (WGS) entry which is preliminary data.</text>
</comment>
<accession>V6TME4</accession>
<reference evidence="2 3" key="2">
    <citation type="journal article" date="2013" name="Genome Biol. Evol.">
        <title>Genome sequencing of Giardia lamblia genotypes A2 and B isolates (DH and GS) and comparative analysis with the genomes of genotypes A1 and E (WB and Pig).</title>
        <authorList>
            <person name="Adam R.D."/>
            <person name="Dahlstrom E.W."/>
            <person name="Martens C.A."/>
            <person name="Bruno D.P."/>
            <person name="Barbian K.D."/>
            <person name="Ricklefs S.M."/>
            <person name="Hernandez M.M."/>
            <person name="Narla N.P."/>
            <person name="Patel R.B."/>
            <person name="Porcella S.F."/>
            <person name="Nash T.E."/>
        </authorList>
    </citation>
    <scope>NUCLEOTIDE SEQUENCE [LARGE SCALE GENOMIC DNA]</scope>
    <source>
        <strain evidence="2 3">DH</strain>
    </source>
</reference>